<keyword evidence="7" id="KW-0539">Nucleus</keyword>
<dbReference type="GO" id="GO:0003677">
    <property type="term" value="F:DNA binding"/>
    <property type="evidence" value="ECO:0007669"/>
    <property type="project" value="UniProtKB-KW"/>
</dbReference>
<dbReference type="InterPro" id="IPR000330">
    <property type="entry name" value="SNF2_N"/>
</dbReference>
<dbReference type="GO" id="GO:0005634">
    <property type="term" value="C:nucleus"/>
    <property type="evidence" value="ECO:0007669"/>
    <property type="project" value="UniProtKB-SubCell"/>
</dbReference>
<keyword evidence="11" id="KW-1185">Reference proteome</keyword>
<feature type="compositionally biased region" description="Polar residues" evidence="8">
    <location>
        <begin position="299"/>
        <end position="311"/>
    </location>
</feature>
<dbReference type="SUPFAM" id="SSF52540">
    <property type="entry name" value="P-loop containing nucleoside triphosphate hydrolases"/>
    <property type="match status" value="1"/>
</dbReference>
<comment type="subcellular location">
    <subcellularLocation>
        <location evidence="1">Nucleus</location>
    </subcellularLocation>
</comment>
<keyword evidence="3" id="KW-0547">Nucleotide-binding</keyword>
<evidence type="ECO:0000256" key="4">
    <source>
        <dbReference type="ARBA" id="ARBA00022806"/>
    </source>
</evidence>
<evidence type="ECO:0000256" key="6">
    <source>
        <dbReference type="ARBA" id="ARBA00023125"/>
    </source>
</evidence>
<gene>
    <name evidence="10" type="ORF">PLXY2_LOCUS8769</name>
</gene>
<keyword evidence="4" id="KW-0347">Helicase</keyword>
<feature type="region of interest" description="Disordered" evidence="8">
    <location>
        <begin position="271"/>
        <end position="345"/>
    </location>
</feature>
<comment type="caution">
    <text evidence="10">The sequence shown here is derived from an EMBL/GenBank/DDBJ whole genome shotgun (WGS) entry which is preliminary data.</text>
</comment>
<dbReference type="SMART" id="SM00487">
    <property type="entry name" value="DEXDc"/>
    <property type="match status" value="1"/>
</dbReference>
<comment type="similarity">
    <text evidence="2">Belongs to the SNF2/RAD54 helicase family.</text>
</comment>
<evidence type="ECO:0000313" key="10">
    <source>
        <dbReference type="EMBL" id="CAG9126979.1"/>
    </source>
</evidence>
<dbReference type="PANTHER" id="PTHR45797">
    <property type="entry name" value="RAD54-LIKE"/>
    <property type="match status" value="1"/>
</dbReference>
<dbReference type="InterPro" id="IPR014001">
    <property type="entry name" value="Helicase_ATP-bd"/>
</dbReference>
<protein>
    <submittedName>
        <fullName evidence="10">(diamondback moth) hypothetical protein</fullName>
    </submittedName>
</protein>
<feature type="domain" description="Helicase ATP-binding" evidence="9">
    <location>
        <begin position="148"/>
        <end position="415"/>
    </location>
</feature>
<evidence type="ECO:0000256" key="5">
    <source>
        <dbReference type="ARBA" id="ARBA00022840"/>
    </source>
</evidence>
<dbReference type="Pfam" id="PF00176">
    <property type="entry name" value="SNF2-rel_dom"/>
    <property type="match status" value="1"/>
</dbReference>
<reference evidence="10" key="1">
    <citation type="submission" date="2020-11" db="EMBL/GenBank/DDBJ databases">
        <authorList>
            <person name="Whiteford S."/>
        </authorList>
    </citation>
    <scope>NUCLEOTIDE SEQUENCE</scope>
</reference>
<evidence type="ECO:0000256" key="3">
    <source>
        <dbReference type="ARBA" id="ARBA00022741"/>
    </source>
</evidence>
<dbReference type="GO" id="GO:0004386">
    <property type="term" value="F:helicase activity"/>
    <property type="evidence" value="ECO:0007669"/>
    <property type="project" value="UniProtKB-KW"/>
</dbReference>
<sequence>MSMWLRCRCHCDVVTTWSCAVNTENRLSRCRRRVAALPLRCGCVVEIVDSSSGEESSSSSSDSDDCIMLSDSEVPPSPEAEDDPNNSGLHVNDAYNLPDEQGRVLINLGHAESEQDIFLAPQIARIIKPHQIGGVRFLFDNIIESVDRFATSTGFGCILAHSMGLGKTLQIVCFTDIFLRHTTSKTVLCIMPINTLQNWVAEFNKWLPLDPTNNPLAAQGEVRPRNFPIYVLNDSHKTLQMRAKVVKDWTTTGGVLMIGYELYRLLSMKKDKKPRKTRKKKDDDKDKDDKKDKPELANDDTQGSDITNQSKLSEETKDKEDGDAKVDDDAKKEEKKDDEPNSEEKKLLDEMYAALVKPGPDLVICDEGHRIKNSHSNISYALKQMRTKRRVVLTGYPLQNNLLEYWCMVDFVRPNYLGSKTEFCNMFERPIQNGQCIDSTPQDIRLMRYRAHVLHSLLVGFVQRRSHAVLQSTLPQKEEFVLLVRLTALQRQLYERFMNEVVRVAAVPNPLKAFAICCKEEFVLLVRLTALQRQLYERFMNEVVRVAAVPNPLKAFAICCKVQSDSRRKSSCCRCG</sequence>
<proteinExistence type="inferred from homology"/>
<evidence type="ECO:0000256" key="1">
    <source>
        <dbReference type="ARBA" id="ARBA00004123"/>
    </source>
</evidence>
<dbReference type="InterPro" id="IPR038718">
    <property type="entry name" value="SNF2-like_sf"/>
</dbReference>
<dbReference type="Proteomes" id="UP000653454">
    <property type="component" value="Unassembled WGS sequence"/>
</dbReference>
<dbReference type="GO" id="GO:0005524">
    <property type="term" value="F:ATP binding"/>
    <property type="evidence" value="ECO:0007669"/>
    <property type="project" value="UniProtKB-KW"/>
</dbReference>
<dbReference type="InterPro" id="IPR027417">
    <property type="entry name" value="P-loop_NTPase"/>
</dbReference>
<organism evidence="10 11">
    <name type="scientific">Plutella xylostella</name>
    <name type="common">Diamondback moth</name>
    <name type="synonym">Plutella maculipennis</name>
    <dbReference type="NCBI Taxonomy" id="51655"/>
    <lineage>
        <taxon>Eukaryota</taxon>
        <taxon>Metazoa</taxon>
        <taxon>Ecdysozoa</taxon>
        <taxon>Arthropoda</taxon>
        <taxon>Hexapoda</taxon>
        <taxon>Insecta</taxon>
        <taxon>Pterygota</taxon>
        <taxon>Neoptera</taxon>
        <taxon>Endopterygota</taxon>
        <taxon>Lepidoptera</taxon>
        <taxon>Glossata</taxon>
        <taxon>Ditrysia</taxon>
        <taxon>Yponomeutoidea</taxon>
        <taxon>Plutellidae</taxon>
        <taxon>Plutella</taxon>
    </lineage>
</organism>
<dbReference type="GO" id="GO:0016887">
    <property type="term" value="F:ATP hydrolysis activity"/>
    <property type="evidence" value="ECO:0007669"/>
    <property type="project" value="InterPro"/>
</dbReference>
<keyword evidence="5" id="KW-0067">ATP-binding</keyword>
<feature type="compositionally biased region" description="Basic and acidic residues" evidence="8">
    <location>
        <begin position="312"/>
        <end position="345"/>
    </location>
</feature>
<feature type="compositionally biased region" description="Basic and acidic residues" evidence="8">
    <location>
        <begin position="280"/>
        <end position="296"/>
    </location>
</feature>
<dbReference type="EMBL" id="CAJHNJ030000033">
    <property type="protein sequence ID" value="CAG9126979.1"/>
    <property type="molecule type" value="Genomic_DNA"/>
</dbReference>
<feature type="region of interest" description="Disordered" evidence="8">
    <location>
        <begin position="52"/>
        <end position="90"/>
    </location>
</feature>
<dbReference type="PANTHER" id="PTHR45797:SF1">
    <property type="entry name" value="HELICASE ARIP4"/>
    <property type="match status" value="1"/>
</dbReference>
<keyword evidence="4" id="KW-0378">Hydrolase</keyword>
<accession>A0A8S4FEQ2</accession>
<evidence type="ECO:0000313" key="11">
    <source>
        <dbReference type="Proteomes" id="UP000653454"/>
    </source>
</evidence>
<evidence type="ECO:0000256" key="2">
    <source>
        <dbReference type="ARBA" id="ARBA00007025"/>
    </source>
</evidence>
<feature type="compositionally biased region" description="Low complexity" evidence="8">
    <location>
        <begin position="52"/>
        <end position="72"/>
    </location>
</feature>
<dbReference type="Gene3D" id="3.40.50.10810">
    <property type="entry name" value="Tandem AAA-ATPase domain"/>
    <property type="match status" value="2"/>
</dbReference>
<dbReference type="InterPro" id="IPR044574">
    <property type="entry name" value="ARIP4-like"/>
</dbReference>
<dbReference type="AlphaFoldDB" id="A0A8S4FEQ2"/>
<keyword evidence="6" id="KW-0238">DNA-binding</keyword>
<evidence type="ECO:0000259" key="9">
    <source>
        <dbReference type="PROSITE" id="PS51192"/>
    </source>
</evidence>
<dbReference type="PROSITE" id="PS51192">
    <property type="entry name" value="HELICASE_ATP_BIND_1"/>
    <property type="match status" value="1"/>
</dbReference>
<evidence type="ECO:0000256" key="8">
    <source>
        <dbReference type="SAM" id="MobiDB-lite"/>
    </source>
</evidence>
<name>A0A8S4FEQ2_PLUXY</name>
<evidence type="ECO:0000256" key="7">
    <source>
        <dbReference type="ARBA" id="ARBA00023242"/>
    </source>
</evidence>